<dbReference type="Proteomes" id="UP001295444">
    <property type="component" value="Chromosome 13"/>
</dbReference>
<evidence type="ECO:0000313" key="1">
    <source>
        <dbReference type="EMBL" id="CAH2327865.1"/>
    </source>
</evidence>
<reference evidence="1" key="1">
    <citation type="submission" date="2022-03" db="EMBL/GenBank/DDBJ databases">
        <authorList>
            <person name="Alioto T."/>
            <person name="Alioto T."/>
            <person name="Gomez Garrido J."/>
        </authorList>
    </citation>
    <scope>NUCLEOTIDE SEQUENCE</scope>
</reference>
<keyword evidence="2" id="KW-1185">Reference proteome</keyword>
<organism evidence="1 2">
    <name type="scientific">Pelobates cultripes</name>
    <name type="common">Western spadefoot toad</name>
    <dbReference type="NCBI Taxonomy" id="61616"/>
    <lineage>
        <taxon>Eukaryota</taxon>
        <taxon>Metazoa</taxon>
        <taxon>Chordata</taxon>
        <taxon>Craniata</taxon>
        <taxon>Vertebrata</taxon>
        <taxon>Euteleostomi</taxon>
        <taxon>Amphibia</taxon>
        <taxon>Batrachia</taxon>
        <taxon>Anura</taxon>
        <taxon>Pelobatoidea</taxon>
        <taxon>Pelobatidae</taxon>
        <taxon>Pelobates</taxon>
    </lineage>
</organism>
<accession>A0AAD1TIJ0</accession>
<feature type="non-terminal residue" evidence="1">
    <location>
        <position position="1"/>
    </location>
</feature>
<evidence type="ECO:0000313" key="2">
    <source>
        <dbReference type="Proteomes" id="UP001295444"/>
    </source>
</evidence>
<sequence length="98" mass="11117">PTYSGSIAEVEQTTLRCLDGCQARVPASQECLKNQQWRDTFYAKFNTICQHSSNEKVAGFCHLHLQPIFGSHSGPGSRLRGAVALWPYRWQQNIHDLK</sequence>
<protein>
    <submittedName>
        <fullName evidence="1">Uncharacterized protein</fullName>
    </submittedName>
</protein>
<dbReference type="AlphaFoldDB" id="A0AAD1TIJ0"/>
<proteinExistence type="predicted"/>
<gene>
    <name evidence="1" type="ORF">PECUL_23A033936</name>
</gene>
<name>A0AAD1TIJ0_PELCU</name>
<dbReference type="EMBL" id="OW240924">
    <property type="protein sequence ID" value="CAH2327865.1"/>
    <property type="molecule type" value="Genomic_DNA"/>
</dbReference>